<reference evidence="3" key="1">
    <citation type="journal article" date="2019" name="Int. J. Syst. Evol. Microbiol.">
        <title>The Global Catalogue of Microorganisms (GCM) 10K type strain sequencing project: providing services to taxonomists for standard genome sequencing and annotation.</title>
        <authorList>
            <consortium name="The Broad Institute Genomics Platform"/>
            <consortium name="The Broad Institute Genome Sequencing Center for Infectious Disease"/>
            <person name="Wu L."/>
            <person name="Ma J."/>
        </authorList>
    </citation>
    <scope>NUCLEOTIDE SEQUENCE [LARGE SCALE GENOMIC DNA]</scope>
    <source>
        <strain evidence="3">JCM 17666</strain>
    </source>
</reference>
<evidence type="ECO:0000313" key="3">
    <source>
        <dbReference type="Proteomes" id="UP001501671"/>
    </source>
</evidence>
<sequence length="171" mass="18958">MAEPAAAERLQPSLLDRLIDDEPDQRSEPREARVLTKQALRTAVLRDLAWLFNASNLEDRIDAARYPEVRKSVLNYGLPQLSGGYASSVDPGRLESIVRDAVMLFEPRIIASSLVIEAVLDRSILDLHNQIGLVIRGLLWAQPVPLEFVLRTQLDLEDGAIVVVDAGRPNA</sequence>
<feature type="domain" description="IraD/Gp25-like" evidence="1">
    <location>
        <begin position="39"/>
        <end position="143"/>
    </location>
</feature>
<dbReference type="InterPro" id="IPR007048">
    <property type="entry name" value="IraD/Gp25-like"/>
</dbReference>
<proteinExistence type="predicted"/>
<dbReference type="PANTHER" id="PTHR38595:SF1">
    <property type="entry name" value="TYPE VI SECRETION SYSTEM COMPONENT TSSE1"/>
    <property type="match status" value="1"/>
</dbReference>
<accession>A0ABP8HP16</accession>
<dbReference type="InterPro" id="IPR053176">
    <property type="entry name" value="T6SS_TssE1-like"/>
</dbReference>
<dbReference type="EMBL" id="BAABFO010000032">
    <property type="protein sequence ID" value="GAA4342138.1"/>
    <property type="molecule type" value="Genomic_DNA"/>
</dbReference>
<name>A0ABP8HP16_9BURK</name>
<dbReference type="RefSeq" id="WP_345252064.1">
    <property type="nucleotide sequence ID" value="NZ_BAABFO010000032.1"/>
</dbReference>
<evidence type="ECO:0000313" key="2">
    <source>
        <dbReference type="EMBL" id="GAA4342138.1"/>
    </source>
</evidence>
<protein>
    <submittedName>
        <fullName evidence="2">Type VI secretion system baseplate subunit TssE</fullName>
    </submittedName>
</protein>
<dbReference type="SUPFAM" id="SSF160719">
    <property type="entry name" value="gpW/gp25-like"/>
    <property type="match status" value="1"/>
</dbReference>
<dbReference type="PANTHER" id="PTHR38595">
    <property type="entry name" value="CYTOPLASMIC PROTEIN-RELATED"/>
    <property type="match status" value="1"/>
</dbReference>
<organism evidence="2 3">
    <name type="scientific">Pigmentiphaga soli</name>
    <dbReference type="NCBI Taxonomy" id="1007095"/>
    <lineage>
        <taxon>Bacteria</taxon>
        <taxon>Pseudomonadati</taxon>
        <taxon>Pseudomonadota</taxon>
        <taxon>Betaproteobacteria</taxon>
        <taxon>Burkholderiales</taxon>
        <taxon>Alcaligenaceae</taxon>
        <taxon>Pigmentiphaga</taxon>
    </lineage>
</organism>
<dbReference type="Pfam" id="PF04965">
    <property type="entry name" value="GPW_gp25"/>
    <property type="match status" value="1"/>
</dbReference>
<gene>
    <name evidence="2" type="primary">tssE</name>
    <name evidence="2" type="ORF">GCM10023144_43770</name>
</gene>
<dbReference type="Proteomes" id="UP001501671">
    <property type="component" value="Unassembled WGS sequence"/>
</dbReference>
<dbReference type="NCBIfam" id="TIGR03357">
    <property type="entry name" value="VI_zyme"/>
    <property type="match status" value="1"/>
</dbReference>
<keyword evidence="3" id="KW-1185">Reference proteome</keyword>
<dbReference type="InterPro" id="IPR017737">
    <property type="entry name" value="TssE1-like"/>
</dbReference>
<comment type="caution">
    <text evidence="2">The sequence shown here is derived from an EMBL/GenBank/DDBJ whole genome shotgun (WGS) entry which is preliminary data.</text>
</comment>
<evidence type="ECO:0000259" key="1">
    <source>
        <dbReference type="Pfam" id="PF04965"/>
    </source>
</evidence>